<evidence type="ECO:0000259" key="1">
    <source>
        <dbReference type="Pfam" id="PF12146"/>
    </source>
</evidence>
<protein>
    <submittedName>
        <fullName evidence="2">Alpha/beta fold hydrolase</fullName>
    </submittedName>
</protein>
<accession>A0A347UJF5</accession>
<sequence length="292" mass="32277">MSAPDLRIVPPPALVESVRFRADRAQLAGTLHRPKGPPKAAIVLHGATGVPHRYYRHFSQWLAGQGYACLTYDYRDFAASAEGHVRRSGATMAEWGVQDQQSAQQFLEEACPDAPLWVIGHSLGGLMIPFLEGAGRIDRLITIASGLVHLGEHPWPYRAVAAAFWYGPGPLATKLLGYLPAKAFGIGRDLPADVYWQWRRWCTTKGFYLGDVGRVLPVPDWRAFAGDMKLVAIADDDLVPPATVWRHMQNFPEARKSQLTVRPADYGAKKIGHIGVFRPQNAAVWPDLIAHC</sequence>
<dbReference type="OrthoDB" id="9785076at2"/>
<keyword evidence="2" id="KW-0378">Hydrolase</keyword>
<dbReference type="PIRSF" id="PIRSF037442">
    <property type="entry name" value="UCP037442_abhydr"/>
    <property type="match status" value="1"/>
</dbReference>
<dbReference type="EMBL" id="CP032125">
    <property type="protein sequence ID" value="AXX98983.1"/>
    <property type="molecule type" value="Genomic_DNA"/>
</dbReference>
<dbReference type="Pfam" id="PF12146">
    <property type="entry name" value="Hydrolase_4"/>
    <property type="match status" value="1"/>
</dbReference>
<keyword evidence="3" id="KW-1185">Reference proteome</keyword>
<feature type="domain" description="Serine aminopeptidase S33" evidence="1">
    <location>
        <begin position="38"/>
        <end position="128"/>
    </location>
</feature>
<dbReference type="InterPro" id="IPR017208">
    <property type="entry name" value="UCP037442_abhydr"/>
</dbReference>
<dbReference type="InterPro" id="IPR029058">
    <property type="entry name" value="AB_hydrolase_fold"/>
</dbReference>
<organism evidence="2 3">
    <name type="scientific">Profundibacter amoris</name>
    <dbReference type="NCBI Taxonomy" id="2171755"/>
    <lineage>
        <taxon>Bacteria</taxon>
        <taxon>Pseudomonadati</taxon>
        <taxon>Pseudomonadota</taxon>
        <taxon>Alphaproteobacteria</taxon>
        <taxon>Rhodobacterales</taxon>
        <taxon>Paracoccaceae</taxon>
        <taxon>Profundibacter</taxon>
    </lineage>
</organism>
<proteinExistence type="predicted"/>
<dbReference type="KEGG" id="pamo:BAR1_14230"/>
<dbReference type="Proteomes" id="UP000261704">
    <property type="component" value="Chromosome"/>
</dbReference>
<dbReference type="Gene3D" id="3.40.50.1820">
    <property type="entry name" value="alpha/beta hydrolase"/>
    <property type="match status" value="1"/>
</dbReference>
<dbReference type="RefSeq" id="WP_118943636.1">
    <property type="nucleotide sequence ID" value="NZ_CP032125.1"/>
</dbReference>
<reference evidence="2 3" key="1">
    <citation type="submission" date="2018-09" db="EMBL/GenBank/DDBJ databases">
        <title>Profundibacter amoris BAR1 gen. nov., sp. nov., a new member of the Roseobacter clade isolated at Lokis Castle Vent Field on the Arctic Mid-Oceanic Ridge.</title>
        <authorList>
            <person name="Le Moine Bauer S."/>
            <person name="Sjoeberg A.G."/>
            <person name="L'Haridon S."/>
            <person name="Stokke R."/>
            <person name="Roalkvam I."/>
            <person name="Steen I.H."/>
            <person name="Dahle H."/>
        </authorList>
    </citation>
    <scope>NUCLEOTIDE SEQUENCE [LARGE SCALE GENOMIC DNA]</scope>
    <source>
        <strain evidence="2 3">BAR1</strain>
    </source>
</reference>
<name>A0A347UJF5_9RHOB</name>
<gene>
    <name evidence="2" type="ORF">BAR1_14230</name>
</gene>
<dbReference type="SUPFAM" id="SSF53474">
    <property type="entry name" value="alpha/beta-Hydrolases"/>
    <property type="match status" value="1"/>
</dbReference>
<evidence type="ECO:0000313" key="2">
    <source>
        <dbReference type="EMBL" id="AXX98983.1"/>
    </source>
</evidence>
<dbReference type="GO" id="GO:0016787">
    <property type="term" value="F:hydrolase activity"/>
    <property type="evidence" value="ECO:0007669"/>
    <property type="project" value="UniProtKB-KW"/>
</dbReference>
<dbReference type="InterPro" id="IPR022742">
    <property type="entry name" value="Hydrolase_4"/>
</dbReference>
<dbReference type="AlphaFoldDB" id="A0A347UJF5"/>
<evidence type="ECO:0000313" key="3">
    <source>
        <dbReference type="Proteomes" id="UP000261704"/>
    </source>
</evidence>